<name>A0A8S5L6R7_9CAUD</name>
<dbReference type="Pfam" id="PF09979">
    <property type="entry name" value="DUF2213"/>
    <property type="match status" value="1"/>
</dbReference>
<protein>
    <recommendedName>
        <fullName evidence="3">DUF2213 domain-containing protein</fullName>
    </recommendedName>
</protein>
<reference evidence="2" key="1">
    <citation type="journal article" date="2021" name="Proc. Natl. Acad. Sci. U.S.A.">
        <title>A Catalog of Tens of Thousands of Viruses from Human Metagenomes Reveals Hidden Associations with Chronic Diseases.</title>
        <authorList>
            <person name="Tisza M.J."/>
            <person name="Buck C.B."/>
        </authorList>
    </citation>
    <scope>NUCLEOTIDE SEQUENCE</scope>
    <source>
        <strain evidence="2">Cts9W16</strain>
    </source>
</reference>
<dbReference type="InterPro" id="IPR016913">
    <property type="entry name" value="UCP029215"/>
</dbReference>
<proteinExistence type="predicted"/>
<feature type="compositionally biased region" description="Basic and acidic residues" evidence="1">
    <location>
        <begin position="312"/>
        <end position="324"/>
    </location>
</feature>
<feature type="region of interest" description="Disordered" evidence="1">
    <location>
        <begin position="1"/>
        <end position="23"/>
    </location>
</feature>
<feature type="region of interest" description="Disordered" evidence="1">
    <location>
        <begin position="250"/>
        <end position="283"/>
    </location>
</feature>
<evidence type="ECO:0000313" key="2">
    <source>
        <dbReference type="EMBL" id="DAD65470.1"/>
    </source>
</evidence>
<organism evidence="2">
    <name type="scientific">Siphoviridae sp. cts9W16</name>
    <dbReference type="NCBI Taxonomy" id="2823603"/>
    <lineage>
        <taxon>Viruses</taxon>
        <taxon>Duplodnaviria</taxon>
        <taxon>Heunggongvirae</taxon>
        <taxon>Uroviricota</taxon>
        <taxon>Caudoviricetes</taxon>
    </lineage>
</organism>
<feature type="region of interest" description="Disordered" evidence="1">
    <location>
        <begin position="303"/>
        <end position="334"/>
    </location>
</feature>
<accession>A0A8S5L6R7</accession>
<dbReference type="EMBL" id="BK014644">
    <property type="protein sequence ID" value="DAD65470.1"/>
    <property type="molecule type" value="Genomic_DNA"/>
</dbReference>
<evidence type="ECO:0008006" key="3">
    <source>
        <dbReference type="Google" id="ProtNLM"/>
    </source>
</evidence>
<sequence>MDYLDETFAGDCDDPKNYPNATAEDKREFDKNGWFEVKNNPLSKEGVFQYKGASIRLPDGTQPPDLEKLYWVYRPAEELSNEEAINSFKLVPWVDDHTMLGSEHIGMTPAERKGVSGVIGEDVYFKDGVLYGNIKAFSEALARKIENGKKELSLGYRCRYEHSPGVWNGQQYDYIQRDLRGNHLALVENGRMGGDVRVLDHDDTNLGQINFTCDSLMEKKQMNLEELMEQLRDLTPEEMETLSAKIAELKQPQGDDEEDPNTGENPNGDGENTDPENHQEGDDLSPIDKLIAVVEKLSERVVNLEGGQPKAGDSDNDKDNKNDLNQEEGQGMDANEVSKLAMKKIADRNKLYSQVSNFTGAFDCSAMDEAEVAAYGCKKLGLKAPKGMELAAINGYMKDRTPVNKRKTVVATDSADSSFLDGQLTQ</sequence>
<evidence type="ECO:0000256" key="1">
    <source>
        <dbReference type="SAM" id="MobiDB-lite"/>
    </source>
</evidence>